<proteinExistence type="predicted"/>
<dbReference type="Proteomes" id="UP000295106">
    <property type="component" value="Unassembled WGS sequence"/>
</dbReference>
<dbReference type="EMBL" id="SLXD01000007">
    <property type="protein sequence ID" value="TCP02030.1"/>
    <property type="molecule type" value="Genomic_DNA"/>
</dbReference>
<protein>
    <submittedName>
        <fullName evidence="1">Uncharacterized protein (DUF1810 family)</fullName>
    </submittedName>
</protein>
<dbReference type="PIRSF" id="PIRSF008546">
    <property type="entry name" value="UCP008546"/>
    <property type="match status" value="1"/>
</dbReference>
<dbReference type="Gene3D" id="1.25.40.380">
    <property type="entry name" value="Protein of unknown function DUF1810"/>
    <property type="match status" value="1"/>
</dbReference>
<evidence type="ECO:0000313" key="2">
    <source>
        <dbReference type="Proteomes" id="UP000295106"/>
    </source>
</evidence>
<comment type="caution">
    <text evidence="1">The sequence shown here is derived from an EMBL/GenBank/DDBJ whole genome shotgun (WGS) entry which is preliminary data.</text>
</comment>
<sequence>MEDRHDLQRFVDAQGPVIDRVLAEIGAGRKTTHWMWFIFPQLASLGRSSMARLYGLHGRDEALAYWQHPVLGPRLKRCCEALLAVPGHPSALQVFGSPDDLKLRSSLTLFAAVAPEEPVFRQLLERFYDGQPDPLTAGQI</sequence>
<dbReference type="GeneID" id="99686358"/>
<evidence type="ECO:0000313" key="1">
    <source>
        <dbReference type="EMBL" id="TCP02030.1"/>
    </source>
</evidence>
<gene>
    <name evidence="1" type="ORF">EV684_10735</name>
</gene>
<dbReference type="Pfam" id="PF08837">
    <property type="entry name" value="DUF1810"/>
    <property type="match status" value="1"/>
</dbReference>
<reference evidence="1 2" key="1">
    <citation type="submission" date="2019-03" db="EMBL/GenBank/DDBJ databases">
        <title>Genomic Encyclopedia of Type Strains, Phase IV (KMG-IV): sequencing the most valuable type-strain genomes for metagenomic binning, comparative biology and taxonomic classification.</title>
        <authorList>
            <person name="Goeker M."/>
        </authorList>
    </citation>
    <scope>NUCLEOTIDE SEQUENCE [LARGE SCALE GENOMIC DNA]</scope>
    <source>
        <strain evidence="1 2">DSM 1709</strain>
    </source>
</reference>
<accession>A0A4R2M6X9</accession>
<dbReference type="RefSeq" id="WP_132647472.1">
    <property type="nucleotide sequence ID" value="NZ_CP181386.1"/>
</dbReference>
<dbReference type="InterPro" id="IPR036287">
    <property type="entry name" value="Rv1873-like_sf"/>
</dbReference>
<dbReference type="OrthoDB" id="9801870at2"/>
<dbReference type="SUPFAM" id="SSF140736">
    <property type="entry name" value="Rv1873-like"/>
    <property type="match status" value="1"/>
</dbReference>
<dbReference type="AlphaFoldDB" id="A0A4R2M6X9"/>
<organism evidence="1 2">
    <name type="scientific">Rubrivivax gelatinosus</name>
    <name type="common">Rhodocyclus gelatinosus</name>
    <name type="synonym">Rhodopseudomonas gelatinosa</name>
    <dbReference type="NCBI Taxonomy" id="28068"/>
    <lineage>
        <taxon>Bacteria</taxon>
        <taxon>Pseudomonadati</taxon>
        <taxon>Pseudomonadota</taxon>
        <taxon>Betaproteobacteria</taxon>
        <taxon>Burkholderiales</taxon>
        <taxon>Sphaerotilaceae</taxon>
        <taxon>Rubrivivax</taxon>
    </lineage>
</organism>
<dbReference type="InterPro" id="IPR014937">
    <property type="entry name" value="DUF1810"/>
</dbReference>
<name>A0A4R2M6X9_RUBGE</name>